<dbReference type="AlphaFoldDB" id="A0AAW8JK51"/>
<comment type="caution">
    <text evidence="1">The sequence shown here is derived from an EMBL/GenBank/DDBJ whole genome shotgun (WGS) entry which is preliminary data.</text>
</comment>
<dbReference type="Proteomes" id="UP001243195">
    <property type="component" value="Unassembled WGS sequence"/>
</dbReference>
<sequence>MKKIGIATGCILVFLIACEKISDYTIEQVDHPSLSISAHQESRIHELVYQIQSRNIEALKNSVTPELHEKIVTEPKYLEQLCSLLPEEKSLKNKELISTSERILDRDDRSFEVLYKLSYPTDLVYLQIKFSKNNKRSLVDDIQISKVAKSKA</sequence>
<organism evidence="1 2">
    <name type="scientific">Acinetobacter gerneri</name>
    <dbReference type="NCBI Taxonomy" id="202952"/>
    <lineage>
        <taxon>Bacteria</taxon>
        <taxon>Pseudomonadati</taxon>
        <taxon>Pseudomonadota</taxon>
        <taxon>Gammaproteobacteria</taxon>
        <taxon>Moraxellales</taxon>
        <taxon>Moraxellaceae</taxon>
        <taxon>Acinetobacter</taxon>
    </lineage>
</organism>
<name>A0AAW8JK51_9GAMM</name>
<proteinExistence type="predicted"/>
<accession>A0AAW8JK51</accession>
<dbReference type="PROSITE" id="PS51257">
    <property type="entry name" value="PROKAR_LIPOPROTEIN"/>
    <property type="match status" value="1"/>
</dbReference>
<evidence type="ECO:0008006" key="3">
    <source>
        <dbReference type="Google" id="ProtNLM"/>
    </source>
</evidence>
<evidence type="ECO:0000313" key="1">
    <source>
        <dbReference type="EMBL" id="MDQ9071555.1"/>
    </source>
</evidence>
<dbReference type="EMBL" id="JAVIDA010000009">
    <property type="protein sequence ID" value="MDQ9071555.1"/>
    <property type="molecule type" value="Genomic_DNA"/>
</dbReference>
<dbReference type="RefSeq" id="WP_308955792.1">
    <property type="nucleotide sequence ID" value="NZ_JAVICY010000010.1"/>
</dbReference>
<reference evidence="1" key="1">
    <citation type="submission" date="2023-08" db="EMBL/GenBank/DDBJ databases">
        <title>Emergence of clinically-relevant ST2 carbapenem-resistant Acinetobacter baumannii strains in hospital sewages in Zhejiang, East of China.</title>
        <authorList>
            <person name="Kaichao C."/>
            <person name="Zhang R."/>
        </authorList>
    </citation>
    <scope>NUCLEOTIDE SEQUENCE</scope>
    <source>
        <strain evidence="1">M-SY-60</strain>
    </source>
</reference>
<gene>
    <name evidence="1" type="ORF">RFH51_08810</name>
</gene>
<protein>
    <recommendedName>
        <fullName evidence="3">Lipoprotein</fullName>
    </recommendedName>
</protein>
<evidence type="ECO:0000313" key="2">
    <source>
        <dbReference type="Proteomes" id="UP001243195"/>
    </source>
</evidence>